<reference evidence="3" key="1">
    <citation type="submission" date="2015-02" db="EMBL/GenBank/DDBJ databases">
        <title>Genome sequencing for Strongylocentrotus purpuratus.</title>
        <authorList>
            <person name="Murali S."/>
            <person name="Liu Y."/>
            <person name="Vee V."/>
            <person name="English A."/>
            <person name="Wang M."/>
            <person name="Skinner E."/>
            <person name="Han Y."/>
            <person name="Muzny D.M."/>
            <person name="Worley K.C."/>
            <person name="Gibbs R.A."/>
        </authorList>
    </citation>
    <scope>NUCLEOTIDE SEQUENCE</scope>
</reference>
<protein>
    <submittedName>
        <fullName evidence="2">Uncharacterized protein</fullName>
    </submittedName>
</protein>
<evidence type="ECO:0000313" key="3">
    <source>
        <dbReference type="Proteomes" id="UP000007110"/>
    </source>
</evidence>
<dbReference type="GeneID" id="115921235"/>
<feature type="region of interest" description="Disordered" evidence="1">
    <location>
        <begin position="40"/>
        <end position="207"/>
    </location>
</feature>
<dbReference type="AlphaFoldDB" id="A0A7M7SVG3"/>
<evidence type="ECO:0000313" key="2">
    <source>
        <dbReference type="EnsemblMetazoa" id="XP_030834369"/>
    </source>
</evidence>
<accession>A0A7M7SVG3</accession>
<dbReference type="OrthoDB" id="6783700at2759"/>
<evidence type="ECO:0000256" key="1">
    <source>
        <dbReference type="SAM" id="MobiDB-lite"/>
    </source>
</evidence>
<keyword evidence="3" id="KW-1185">Reference proteome</keyword>
<name>A0A7M7SVG3_STRPU</name>
<organism evidence="2 3">
    <name type="scientific">Strongylocentrotus purpuratus</name>
    <name type="common">Purple sea urchin</name>
    <dbReference type="NCBI Taxonomy" id="7668"/>
    <lineage>
        <taxon>Eukaryota</taxon>
        <taxon>Metazoa</taxon>
        <taxon>Echinodermata</taxon>
        <taxon>Eleutherozoa</taxon>
        <taxon>Echinozoa</taxon>
        <taxon>Echinoidea</taxon>
        <taxon>Euechinoidea</taxon>
        <taxon>Echinacea</taxon>
        <taxon>Camarodonta</taxon>
        <taxon>Echinidea</taxon>
        <taxon>Strongylocentrotidae</taxon>
        <taxon>Strongylocentrotus</taxon>
    </lineage>
</organism>
<sequence length="207" mass="22289">MVDAGDNKDTEIRSTHEKQVLHAAECGSREIEALKRIEGEAPPPQHQRVYGVAMPPPPSSSNEMDTTPIAMEKEDADPTPSSSAPKRVYGVAMPPAMPKEQSIDAMEEEEEGGVVPVKSKKMYGPAMPPPSMQNTTGKRLVKGPSRGPSKAGVKGDGSSHQSVGGMLASLRDNEGEKMEESEDYTDWQPPTDQKGDGRTSLNEKLGY</sequence>
<dbReference type="Proteomes" id="UP000007110">
    <property type="component" value="Unassembled WGS sequence"/>
</dbReference>
<dbReference type="InParanoid" id="A0A7M7SVG3"/>
<proteinExistence type="predicted"/>
<reference evidence="2" key="2">
    <citation type="submission" date="2021-01" db="UniProtKB">
        <authorList>
            <consortium name="EnsemblMetazoa"/>
        </authorList>
    </citation>
    <scope>IDENTIFICATION</scope>
</reference>
<dbReference type="KEGG" id="spu:115921235"/>
<dbReference type="EnsemblMetazoa" id="XM_030978509">
    <property type="protein sequence ID" value="XP_030834369"/>
    <property type="gene ID" value="LOC115921235"/>
</dbReference>
<dbReference type="RefSeq" id="XP_030834369.1">
    <property type="nucleotide sequence ID" value="XM_030978509.1"/>
</dbReference>